<organism evidence="1 2">
    <name type="scientific">Lasallia pustulata</name>
    <dbReference type="NCBI Taxonomy" id="136370"/>
    <lineage>
        <taxon>Eukaryota</taxon>
        <taxon>Fungi</taxon>
        <taxon>Dikarya</taxon>
        <taxon>Ascomycota</taxon>
        <taxon>Pezizomycotina</taxon>
        <taxon>Lecanoromycetes</taxon>
        <taxon>OSLEUM clade</taxon>
        <taxon>Umbilicariomycetidae</taxon>
        <taxon>Umbilicariales</taxon>
        <taxon>Umbilicariaceae</taxon>
        <taxon>Lasallia</taxon>
    </lineage>
</organism>
<evidence type="ECO:0000313" key="1">
    <source>
        <dbReference type="EMBL" id="KAA6408719.1"/>
    </source>
</evidence>
<proteinExistence type="predicted"/>
<protein>
    <submittedName>
        <fullName evidence="1">Uncharacterized protein</fullName>
    </submittedName>
</protein>
<reference evidence="1 2" key="1">
    <citation type="submission" date="2019-09" db="EMBL/GenBank/DDBJ databases">
        <title>The hologenome of the rock-dwelling lichen Lasallia pustulata.</title>
        <authorList>
            <person name="Greshake Tzovaras B."/>
            <person name="Segers F."/>
            <person name="Bicker A."/>
            <person name="Dal Grande F."/>
            <person name="Otte J."/>
            <person name="Hankeln T."/>
            <person name="Schmitt I."/>
            <person name="Ebersberger I."/>
        </authorList>
    </citation>
    <scope>NUCLEOTIDE SEQUENCE [LARGE SCALE GENOMIC DNA]</scope>
    <source>
        <strain evidence="1">A1-1</strain>
    </source>
</reference>
<dbReference type="Proteomes" id="UP000324767">
    <property type="component" value="Unassembled WGS sequence"/>
</dbReference>
<comment type="caution">
    <text evidence="1">The sequence shown here is derived from an EMBL/GenBank/DDBJ whole genome shotgun (WGS) entry which is preliminary data.</text>
</comment>
<gene>
    <name evidence="1" type="ORF">FRX48_07801</name>
</gene>
<name>A0A5M8PH44_9LECA</name>
<sequence>MDAPVAFTSVLRDAPPQPRPQRQIDVFVAEGFARKLIQRSKDLRSPHSAVSVKVAYARLKGAQGKDVARAGSVANCARCSNAALFGSKRCKLRLCNLELSDNADHLFYPVSGEYAPQTAASLGKA</sequence>
<evidence type="ECO:0000313" key="2">
    <source>
        <dbReference type="Proteomes" id="UP000324767"/>
    </source>
</evidence>
<dbReference type="AlphaFoldDB" id="A0A5M8PH44"/>
<dbReference type="EMBL" id="VXIT01000013">
    <property type="protein sequence ID" value="KAA6408719.1"/>
    <property type="molecule type" value="Genomic_DNA"/>
</dbReference>
<accession>A0A5M8PH44</accession>